<reference evidence="1" key="1">
    <citation type="journal article" date="2020" name="bioRxiv">
        <title>Whole genome comparisons of ergot fungi reveals the divergence and evolution of species within the genus Claviceps are the result of varying mechanisms driving genome evolution and host range expansion.</title>
        <authorList>
            <person name="Wyka S.A."/>
            <person name="Mondo S.J."/>
            <person name="Liu M."/>
            <person name="Dettman J."/>
            <person name="Nalam V."/>
            <person name="Broders K.D."/>
        </authorList>
    </citation>
    <scope>NUCLEOTIDE SEQUENCE</scope>
    <source>
        <strain evidence="1">CCC 489</strain>
    </source>
</reference>
<name>A0A8K0J873_9HYPO</name>
<keyword evidence="2" id="KW-1185">Reference proteome</keyword>
<feature type="non-terminal residue" evidence="1">
    <location>
        <position position="59"/>
    </location>
</feature>
<sequence>MAGAQQYKDVEILFVLKAILRGLSLRWIMAMFESRFGRGLTENQVRYIKNKYGRDPRFG</sequence>
<evidence type="ECO:0000313" key="1">
    <source>
        <dbReference type="EMBL" id="KAG5926860.1"/>
    </source>
</evidence>
<dbReference type="Proteomes" id="UP000811619">
    <property type="component" value="Unassembled WGS sequence"/>
</dbReference>
<proteinExistence type="predicted"/>
<dbReference type="EMBL" id="SRPY01000229">
    <property type="protein sequence ID" value="KAG5926860.1"/>
    <property type="molecule type" value="Genomic_DNA"/>
</dbReference>
<accession>A0A8K0J873</accession>
<dbReference type="OrthoDB" id="4736382at2759"/>
<comment type="caution">
    <text evidence="1">The sequence shown here is derived from an EMBL/GenBank/DDBJ whole genome shotgun (WGS) entry which is preliminary data.</text>
</comment>
<protein>
    <submittedName>
        <fullName evidence="1">Uncharacterized protein</fullName>
    </submittedName>
</protein>
<gene>
    <name evidence="1" type="ORF">E4U42_002850</name>
</gene>
<dbReference type="AlphaFoldDB" id="A0A8K0J873"/>
<organism evidence="1 2">
    <name type="scientific">Claviceps africana</name>
    <dbReference type="NCBI Taxonomy" id="83212"/>
    <lineage>
        <taxon>Eukaryota</taxon>
        <taxon>Fungi</taxon>
        <taxon>Dikarya</taxon>
        <taxon>Ascomycota</taxon>
        <taxon>Pezizomycotina</taxon>
        <taxon>Sordariomycetes</taxon>
        <taxon>Hypocreomycetidae</taxon>
        <taxon>Hypocreales</taxon>
        <taxon>Clavicipitaceae</taxon>
        <taxon>Claviceps</taxon>
    </lineage>
</organism>
<evidence type="ECO:0000313" key="2">
    <source>
        <dbReference type="Proteomes" id="UP000811619"/>
    </source>
</evidence>